<protein>
    <submittedName>
        <fullName evidence="2">Alpha-glucan family phosphorylase</fullName>
    </submittedName>
</protein>
<organism evidence="2 3">
    <name type="scientific">Candidatus Acidiferrum panamense</name>
    <dbReference type="NCBI Taxonomy" id="2741543"/>
    <lineage>
        <taxon>Bacteria</taxon>
        <taxon>Pseudomonadati</taxon>
        <taxon>Acidobacteriota</taxon>
        <taxon>Terriglobia</taxon>
        <taxon>Candidatus Acidiferrales</taxon>
        <taxon>Candidatus Acidiferrum</taxon>
    </lineage>
</organism>
<evidence type="ECO:0000313" key="3">
    <source>
        <dbReference type="Proteomes" id="UP000567293"/>
    </source>
</evidence>
<accession>A0A7V8SZV0</accession>
<name>A0A7V8SZV0_9BACT</name>
<gene>
    <name evidence="2" type="ORF">HRJ53_26455</name>
</gene>
<dbReference type="InterPro" id="IPR052182">
    <property type="entry name" value="Glycogen/Maltodextrin_Phosph"/>
</dbReference>
<keyword evidence="3" id="KW-1185">Reference proteome</keyword>
<feature type="region of interest" description="Disordered" evidence="1">
    <location>
        <begin position="1"/>
        <end position="24"/>
    </location>
</feature>
<dbReference type="EMBL" id="JACDQQ010002552">
    <property type="protein sequence ID" value="MBA0088544.1"/>
    <property type="molecule type" value="Genomic_DNA"/>
</dbReference>
<reference evidence="2" key="1">
    <citation type="submission" date="2020-06" db="EMBL/GenBank/DDBJ databases">
        <title>Legume-microbial interactions unlock mineral nutrients during tropical forest succession.</title>
        <authorList>
            <person name="Epihov D.Z."/>
        </authorList>
    </citation>
    <scope>NUCLEOTIDE SEQUENCE [LARGE SCALE GENOMIC DNA]</scope>
    <source>
        <strain evidence="2">Pan2503</strain>
    </source>
</reference>
<proteinExistence type="predicted"/>
<evidence type="ECO:0000256" key="1">
    <source>
        <dbReference type="SAM" id="MobiDB-lite"/>
    </source>
</evidence>
<dbReference type="AlphaFoldDB" id="A0A7V8SZV0"/>
<dbReference type="PANTHER" id="PTHR42655">
    <property type="entry name" value="GLYCOGEN PHOSPHORYLASE"/>
    <property type="match status" value="1"/>
</dbReference>
<dbReference type="PANTHER" id="PTHR42655:SF1">
    <property type="entry name" value="GLYCOGEN PHOSPHORYLASE"/>
    <property type="match status" value="1"/>
</dbReference>
<dbReference type="Proteomes" id="UP000567293">
    <property type="component" value="Unassembled WGS sequence"/>
</dbReference>
<sequence length="82" mass="9236">HIEGVTGWSIGEPRRGPGGAAPADNQAEAESLYLKLESIILPLYYGERHKFLEVMQHAIAINGSFFNTQRMVQQYITDAYLR</sequence>
<comment type="caution">
    <text evidence="2">The sequence shown here is derived from an EMBL/GenBank/DDBJ whole genome shotgun (WGS) entry which is preliminary data.</text>
</comment>
<evidence type="ECO:0000313" key="2">
    <source>
        <dbReference type="EMBL" id="MBA0088544.1"/>
    </source>
</evidence>
<feature type="non-terminal residue" evidence="2">
    <location>
        <position position="1"/>
    </location>
</feature>
<dbReference type="SUPFAM" id="SSF53756">
    <property type="entry name" value="UDP-Glycosyltransferase/glycogen phosphorylase"/>
    <property type="match status" value="1"/>
</dbReference>